<evidence type="ECO:0000256" key="5">
    <source>
        <dbReference type="PROSITE-ProRule" id="PRU00042"/>
    </source>
</evidence>
<reference evidence="8" key="1">
    <citation type="submission" date="2022-01" db="EMBL/GenBank/DDBJ databases">
        <authorList>
            <person name="King R."/>
        </authorList>
    </citation>
    <scope>NUCLEOTIDE SEQUENCE</scope>
</reference>
<feature type="domain" description="C2H2-type" evidence="7">
    <location>
        <begin position="1351"/>
        <end position="1373"/>
    </location>
</feature>
<dbReference type="FunFam" id="3.30.160.60:FF:000894">
    <property type="entry name" value="Uncharacterized protein, isoform C"/>
    <property type="match status" value="1"/>
</dbReference>
<dbReference type="InterPro" id="IPR013087">
    <property type="entry name" value="Znf_C2H2_type"/>
</dbReference>
<dbReference type="GO" id="GO:0045944">
    <property type="term" value="P:positive regulation of transcription by RNA polymerase II"/>
    <property type="evidence" value="ECO:0007669"/>
    <property type="project" value="TreeGrafter"/>
</dbReference>
<keyword evidence="3 5" id="KW-0863">Zinc-finger</keyword>
<feature type="domain" description="C2H2-type" evidence="7">
    <location>
        <begin position="1379"/>
        <end position="1406"/>
    </location>
</feature>
<dbReference type="PANTHER" id="PTHR24403">
    <property type="entry name" value="ZINC FINGER PROTEIN"/>
    <property type="match status" value="1"/>
</dbReference>
<evidence type="ECO:0000313" key="9">
    <source>
        <dbReference type="Proteomes" id="UP001153709"/>
    </source>
</evidence>
<protein>
    <recommendedName>
        <fullName evidence="7">C2H2-type domain-containing protein</fullName>
    </recommendedName>
</protein>
<dbReference type="FunFam" id="3.30.160.60:FF:001268">
    <property type="entry name" value="Uncharacterized protein, isoform C"/>
    <property type="match status" value="1"/>
</dbReference>
<feature type="compositionally biased region" description="Polar residues" evidence="6">
    <location>
        <begin position="314"/>
        <end position="324"/>
    </location>
</feature>
<accession>A0A9P0DZU4</accession>
<feature type="region of interest" description="Disordered" evidence="6">
    <location>
        <begin position="673"/>
        <end position="705"/>
    </location>
</feature>
<feature type="region of interest" description="Disordered" evidence="6">
    <location>
        <begin position="811"/>
        <end position="850"/>
    </location>
</feature>
<evidence type="ECO:0000256" key="6">
    <source>
        <dbReference type="SAM" id="MobiDB-lite"/>
    </source>
</evidence>
<feature type="compositionally biased region" description="Acidic residues" evidence="6">
    <location>
        <begin position="46"/>
        <end position="57"/>
    </location>
</feature>
<dbReference type="EMBL" id="OU898279">
    <property type="protein sequence ID" value="CAH1278859.1"/>
    <property type="molecule type" value="Genomic_DNA"/>
</dbReference>
<dbReference type="PANTHER" id="PTHR24403:SF67">
    <property type="entry name" value="FI01116P-RELATED"/>
    <property type="match status" value="1"/>
</dbReference>
<evidence type="ECO:0000256" key="1">
    <source>
        <dbReference type="ARBA" id="ARBA00022723"/>
    </source>
</evidence>
<organism evidence="8 9">
    <name type="scientific">Diabrotica balteata</name>
    <name type="common">Banded cucumber beetle</name>
    <dbReference type="NCBI Taxonomy" id="107213"/>
    <lineage>
        <taxon>Eukaryota</taxon>
        <taxon>Metazoa</taxon>
        <taxon>Ecdysozoa</taxon>
        <taxon>Arthropoda</taxon>
        <taxon>Hexapoda</taxon>
        <taxon>Insecta</taxon>
        <taxon>Pterygota</taxon>
        <taxon>Neoptera</taxon>
        <taxon>Endopterygota</taxon>
        <taxon>Coleoptera</taxon>
        <taxon>Polyphaga</taxon>
        <taxon>Cucujiformia</taxon>
        <taxon>Chrysomeloidea</taxon>
        <taxon>Chrysomelidae</taxon>
        <taxon>Galerucinae</taxon>
        <taxon>Diabroticina</taxon>
        <taxon>Diabroticites</taxon>
        <taxon>Diabrotica</taxon>
    </lineage>
</organism>
<feature type="compositionally biased region" description="Basic and acidic residues" evidence="6">
    <location>
        <begin position="611"/>
        <end position="625"/>
    </location>
</feature>
<evidence type="ECO:0000259" key="7">
    <source>
        <dbReference type="PROSITE" id="PS50157"/>
    </source>
</evidence>
<feature type="domain" description="C2H2-type" evidence="7">
    <location>
        <begin position="1550"/>
        <end position="1577"/>
    </location>
</feature>
<dbReference type="SMART" id="SM00355">
    <property type="entry name" value="ZnF_C2H2"/>
    <property type="match status" value="24"/>
</dbReference>
<dbReference type="GO" id="GO:0005634">
    <property type="term" value="C:nucleus"/>
    <property type="evidence" value="ECO:0007669"/>
    <property type="project" value="TreeGrafter"/>
</dbReference>
<proteinExistence type="predicted"/>
<feature type="region of interest" description="Disordered" evidence="6">
    <location>
        <begin position="46"/>
        <end position="72"/>
    </location>
</feature>
<feature type="domain" description="C2H2-type" evidence="7">
    <location>
        <begin position="985"/>
        <end position="1013"/>
    </location>
</feature>
<dbReference type="GO" id="GO:0008270">
    <property type="term" value="F:zinc ion binding"/>
    <property type="evidence" value="ECO:0007669"/>
    <property type="project" value="UniProtKB-KW"/>
</dbReference>
<keyword evidence="2" id="KW-0677">Repeat</keyword>
<dbReference type="FunFam" id="3.30.160.60:FF:001449">
    <property type="entry name" value="Uncharacterized protein, isoform C"/>
    <property type="match status" value="1"/>
</dbReference>
<evidence type="ECO:0000313" key="8">
    <source>
        <dbReference type="EMBL" id="CAH1278859.1"/>
    </source>
</evidence>
<feature type="domain" description="C2H2-type" evidence="7">
    <location>
        <begin position="1669"/>
        <end position="1696"/>
    </location>
</feature>
<sequence>MRKYFGSGSRISAVSMSVPSMVHRAGASLVVRSIVSGDALYDRDDIDNILDDGDDDPAPGNHDGPVDADSEANSEHLNKELPDCKVKRNYTCVGCDFFTQNPRVYLYHLRDVHNEKVKIYECPNCIYASKHFQKLLRHTKMVHDDSPASVAIKKPHTDDGSAEEDSHPVVFKCSVCTFTGKTPAMLAKHEREEHIKTKFFRCSKCTYVTHIKARYTKHVKYHSMPMIKCEMCDFRTPYKWNLDRHCKNHNGHGAFKCSACNFTADIKQSLTVHEMNHHVPPVGQAAGLGVGRRRNKVGASDTTLAEEVGHQERQAQAQVKSESLSPVPGDIEDKKLKVKTPSKKFNIDGKESDFINPEDIIHHANGKIYFKNKCKYCNFKTAWDSEMAKHEKKAHNIDREENRPMIKKPRPVPNLIPILSQNSLLKKPKLEVPEYTEPVMSQKDINDICAKSSNSVLKDFASLFGSEDVFKSSTPKVPDLIPAALYNNNNTSTKNNKITDVFKQKNASFFDNLREKLELGTLGNSNLVCNICNHESKCLTEHVKHQKSCGKETNRNHFIIPYSKSSSRCQFCRQRCKSSTDLYNHLQTCPEARKAQDLLEPKEEEESDNEGELRIDEGKDEMEMKPHPMENKVFVWNDIVVPMDIEVDDSNYEYTEDKVDDNVSLDLSIRTQSPLDSENSGLGQESVTPNSIHHSPLASTEKIPTHGNDISVAQHKRVFKCPHCTFWASTASRFHVHIVGHLNKKPFECSLCAYRSNWRWDITKHIKLKSVRDQAHEQAKVLMTDETGRRNYTKYNKYLTEIPVTSEQCMDTSGGCGTRPKHHDRNSSPSTSKTDLPKLNKIPNNNDFSPLMKNTSPLRGPPALKIADGTFVTEVLDKKRNNSESKRTLFKCKKCNFKDASRDILLQHVKGHYQQHPLSSSHPTGASAALIPTSPLASQERASTSIDDISGVAQDLSLRGTSPDRDEASVNNITGGKGSGGTAPFRCGHCNQVSNWKHVIQRHCRLKHSGDIRVISSKHGHEKIEVEEVSDEPDHIDVSQDGSFKCTVCPFSSDDNMEFEQHLSGHIPAEDSIFKCFYCKFYVSQKDDINDHLKLHGISDPDEFLNKMAEKSVNDGDGKKFKCMTCPYVTNSKSQYTYHKQFHKPRGGQYTCSHCSYNVSKRHLLHQHLKVHGINIATHKQNGEAMYLDEMTDDIEEITQSSFNINLQSLPDIPLVWVSKNGKFCKMFKCRYCPHVNLRKVNIQEHEKMHSIRDKTSNASKTNEVEHRCTECNYICANAGVLSSHSKVHQGSNGIVHRLVDPSKTDEEQIKELSRSIGLHLVPEATTQDDFEELMDVEEIDSSSGTGTVLYFCKECPARFLKENEFGIHKRFHGSKLFFKCHHCTYTSREKPHIASHFKVHTSEYQDRTKVLQGMYIVSSNYPRPNIQKIKVENGEPVWTVVESTLCSLLNKPVKSSQNVPLSGTDLFLQKSEAEQKHAAEMDRDPSPPRILDYNIAELMRGNPNFIYQPIMKNGRLKEKRYKCHMCPTAFEKREQYKVHLGLHGAKQRYKCEDCDYSVKYYANYVQHLKKHKMNADAHAARRSSEDSELEIDESIEVTNTISQEETVESTADQQIDTLLQLQEKSTQLKDEDKKYFWCSFCPYSSSRKDAVDNHQKRHACISGLTNAYTCDFCDYTVPQSHYLREHKKLHFLQSKNHQVEGFMSCDNMKLVEENGTEEKVVFEEHDLKESKFSPPVKTEVSNRFNNNEGEKQYVNVQTGELVEGKEVSDTQSVVDCKMEVI</sequence>
<feature type="compositionally biased region" description="Polar residues" evidence="6">
    <location>
        <begin position="673"/>
        <end position="693"/>
    </location>
</feature>
<dbReference type="OrthoDB" id="6417347at2759"/>
<dbReference type="Proteomes" id="UP001153709">
    <property type="component" value="Chromosome 4"/>
</dbReference>
<feature type="domain" description="C2H2-type" evidence="7">
    <location>
        <begin position="1267"/>
        <end position="1294"/>
    </location>
</feature>
<dbReference type="InterPro" id="IPR036236">
    <property type="entry name" value="Znf_C2H2_sf"/>
</dbReference>
<dbReference type="PROSITE" id="PS50157">
    <property type="entry name" value="ZINC_FINGER_C2H2_2"/>
    <property type="match status" value="10"/>
</dbReference>
<keyword evidence="4" id="KW-0862">Zinc</keyword>
<evidence type="ECO:0000256" key="3">
    <source>
        <dbReference type="ARBA" id="ARBA00022771"/>
    </source>
</evidence>
<feature type="region of interest" description="Disordered" evidence="6">
    <location>
        <begin position="594"/>
        <end position="625"/>
    </location>
</feature>
<dbReference type="SUPFAM" id="SSF57667">
    <property type="entry name" value="beta-beta-alpha zinc fingers"/>
    <property type="match status" value="3"/>
</dbReference>
<dbReference type="PROSITE" id="PS00028">
    <property type="entry name" value="ZINC_FINGER_C2H2_1"/>
    <property type="match status" value="7"/>
</dbReference>
<keyword evidence="9" id="KW-1185">Reference proteome</keyword>
<name>A0A9P0DZU4_DIABA</name>
<feature type="domain" description="C2H2-type" evidence="7">
    <location>
        <begin position="1074"/>
        <end position="1101"/>
    </location>
</feature>
<feature type="domain" description="C2H2-type" evidence="7">
    <location>
        <begin position="1150"/>
        <end position="1172"/>
    </location>
</feature>
<gene>
    <name evidence="8" type="ORF">DIABBA_LOCUS6957</name>
</gene>
<feature type="domain" description="C2H2-type" evidence="7">
    <location>
        <begin position="890"/>
        <end position="917"/>
    </location>
</feature>
<feature type="region of interest" description="Disordered" evidence="6">
    <location>
        <begin position="309"/>
        <end position="330"/>
    </location>
</feature>
<dbReference type="InterPro" id="IPR050688">
    <property type="entry name" value="Zinc_finger/UBP_domain"/>
</dbReference>
<evidence type="ECO:0000256" key="4">
    <source>
        <dbReference type="ARBA" id="ARBA00022833"/>
    </source>
</evidence>
<feature type="compositionally biased region" description="Basic and acidic residues" evidence="6">
    <location>
        <begin position="155"/>
        <end position="165"/>
    </location>
</feature>
<feature type="domain" description="C2H2-type" evidence="7">
    <location>
        <begin position="1522"/>
        <end position="1549"/>
    </location>
</feature>
<keyword evidence="1" id="KW-0479">Metal-binding</keyword>
<feature type="region of interest" description="Disordered" evidence="6">
    <location>
        <begin position="956"/>
        <end position="977"/>
    </location>
</feature>
<evidence type="ECO:0000256" key="2">
    <source>
        <dbReference type="ARBA" id="ARBA00022737"/>
    </source>
</evidence>
<dbReference type="Gene3D" id="3.30.160.60">
    <property type="entry name" value="Classic Zinc Finger"/>
    <property type="match status" value="9"/>
</dbReference>
<feature type="region of interest" description="Disordered" evidence="6">
    <location>
        <begin position="146"/>
        <end position="165"/>
    </location>
</feature>